<feature type="compositionally biased region" description="Polar residues" evidence="1">
    <location>
        <begin position="154"/>
        <end position="165"/>
    </location>
</feature>
<accession>A0ABR1I248</accession>
<feature type="compositionally biased region" description="Basic and acidic residues" evidence="1">
    <location>
        <begin position="1091"/>
        <end position="1108"/>
    </location>
</feature>
<feature type="compositionally biased region" description="Low complexity" evidence="1">
    <location>
        <begin position="1292"/>
        <end position="1302"/>
    </location>
</feature>
<feature type="compositionally biased region" description="Basic residues" evidence="1">
    <location>
        <begin position="142"/>
        <end position="153"/>
    </location>
</feature>
<keyword evidence="3" id="KW-1185">Reference proteome</keyword>
<feature type="compositionally biased region" description="Basic and acidic residues" evidence="1">
    <location>
        <begin position="1"/>
        <end position="17"/>
    </location>
</feature>
<feature type="region of interest" description="Disordered" evidence="1">
    <location>
        <begin position="1091"/>
        <end position="1176"/>
    </location>
</feature>
<gene>
    <name evidence="2" type="ORF">QQZ08_005969</name>
</gene>
<feature type="region of interest" description="Disordered" evidence="1">
    <location>
        <begin position="217"/>
        <end position="258"/>
    </location>
</feature>
<feature type="region of interest" description="Disordered" evidence="1">
    <location>
        <begin position="1202"/>
        <end position="1321"/>
    </location>
</feature>
<proteinExistence type="predicted"/>
<name>A0ABR1I248_9HYPO</name>
<evidence type="ECO:0000313" key="3">
    <source>
        <dbReference type="Proteomes" id="UP001498421"/>
    </source>
</evidence>
<organism evidence="2 3">
    <name type="scientific">Neonectria magnoliae</name>
    <dbReference type="NCBI Taxonomy" id="2732573"/>
    <lineage>
        <taxon>Eukaryota</taxon>
        <taxon>Fungi</taxon>
        <taxon>Dikarya</taxon>
        <taxon>Ascomycota</taxon>
        <taxon>Pezizomycotina</taxon>
        <taxon>Sordariomycetes</taxon>
        <taxon>Hypocreomycetidae</taxon>
        <taxon>Hypocreales</taxon>
        <taxon>Nectriaceae</taxon>
        <taxon>Neonectria</taxon>
    </lineage>
</organism>
<evidence type="ECO:0000313" key="2">
    <source>
        <dbReference type="EMBL" id="KAK7427526.1"/>
    </source>
</evidence>
<dbReference type="Proteomes" id="UP001498421">
    <property type="component" value="Unassembled WGS sequence"/>
</dbReference>
<reference evidence="2 3" key="1">
    <citation type="journal article" date="2025" name="Microbiol. Resour. Announc.">
        <title>Draft genome sequences for Neonectria magnoliae and Neonectria punicea, canker pathogens of Liriodendron tulipifera and Acer saccharum in West Virginia.</title>
        <authorList>
            <person name="Petronek H.M."/>
            <person name="Kasson M.T."/>
            <person name="Metheny A.M."/>
            <person name="Stauder C.M."/>
            <person name="Lovett B."/>
            <person name="Lynch S.C."/>
            <person name="Garnas J.R."/>
            <person name="Kasson L.R."/>
            <person name="Stajich J.E."/>
        </authorList>
    </citation>
    <scope>NUCLEOTIDE SEQUENCE [LARGE SCALE GENOMIC DNA]</scope>
    <source>
        <strain evidence="2 3">NRRL 64651</strain>
    </source>
</reference>
<feature type="compositionally biased region" description="Pro residues" evidence="1">
    <location>
        <begin position="1281"/>
        <end position="1291"/>
    </location>
</feature>
<dbReference type="EMBL" id="JAZAVK010000052">
    <property type="protein sequence ID" value="KAK7427526.1"/>
    <property type="molecule type" value="Genomic_DNA"/>
</dbReference>
<feature type="region of interest" description="Disordered" evidence="1">
    <location>
        <begin position="1"/>
        <end position="21"/>
    </location>
</feature>
<protein>
    <submittedName>
        <fullName evidence="2">Uncharacterized protein</fullName>
    </submittedName>
</protein>
<sequence>MPEGRSEDVMDTSGDRSKSRKGMVELTEDLIESLLAGIGSLPMEVQRAMDRYTSDKNTQVLLQSLDHLFEFHALDDFLEDSPTFRYPAAEIFGKDHSYLKQLVLDYPYSHATSPSSSSSGGSFGPAMPLPEDVFDEGPPRGSLRHIRLSRRSSKTQGTHSRSQGHGNLPTIRLTGAGGDPVAIDSASGTPAAGADLGPSRQPVEAQASRLPVIHNFTISTRADQPEEGSAQPDLSDVEMLGDLPDLEPNGGPSRKPGANLGNWLQKWSTPQRIDTSRDVNLHDYKGWKIEAPKIQLIRAKNFLADEDLDRTVDWSQKFAELAEYFDYLAENFKGEDWGDDLVEARQMLHLHWAFEQYHYGTPELIVHFPKRLPAKSNRLQPLPGALNTVDAEFEGDDMGPRHLLVNLVHDVHDFQYRLPPGVSMNALMNEYEGDLKAYYTGGEGRNGPSLEADDESFNMVECENQHYDNCIQGGMITTSELLEDECKFQLSLNDTPQPSSEPVELGVQSLKSFAKFRGARRAALQQCLNLFDGAENTIASSPWRVLILPPQKEPAKPDPGIIWDSIPVENVPEKEARDPFGYTMAHKWYQEEDEYWAEWVRPASIKGAWGERKWMEREDPIMNLPANYKGPYYHDSMDKDMRKVFDQLRASRLLHQRLKRAQLRAPRDLLEECLRLIESGMQGEYSYYDGLEFRKDEIRHDHDRLSNTPELHHIRPEEYNFLHALGSLSVNEKMMRALTSPDPMTHVFEWRVDSMMLDINPDSLFRDTKPVTLDEFLVELNIDTQGPVKRHVYTREEAIRYLKVLAKKGVLDFSVDKSGEEVVRRSEKTFHPEDLVRWPSQVAFFRRQKRAEPEDSETDEEPESMPDTISTIVTIPKSEDFGDYENYMPRFQDLRNWTDCLTQQHFISGVRPRVENFFRCLAYRLGVTLRNLDQKHTENRAKLTKLKKYKNREFLDKIVRYWHGDADQRPNDPTKNPGKFGWDRITPKYRDVIRMAEPEAHLEEWGGTACRYDKGDAAYDTWEIVRNALVREAYENKSLLHATRVVRLRGPDGLVRDVNRREPVWSFAVPGRKSRVGRFWDMNRWPLHLQSEETQEKIRSSGSKHDDGNAATTPEPSPEGSTQDDDASMNGYSSGDEDESRSSKDENPPRRSGTYDLEVNPIQEFTVPFSDPDVGRRSFKAGPAEFWAGDTPLQRKMIEKSIRSVFEPPPPRRSAFSRFFGRLKRSTGETTDLPEVNPRFVPKSKPRAPSPVSEGGTEEAARGASGDGEVNEDEEDLYDATPPPSRAPPPTSTAAVQTQVVQGQRLDLEIEDPGEEGRSEA</sequence>
<evidence type="ECO:0000256" key="1">
    <source>
        <dbReference type="SAM" id="MobiDB-lite"/>
    </source>
</evidence>
<feature type="region of interest" description="Disordered" evidence="1">
    <location>
        <begin position="110"/>
        <end position="205"/>
    </location>
</feature>
<feature type="compositionally biased region" description="Acidic residues" evidence="1">
    <location>
        <begin position="1269"/>
        <end position="1278"/>
    </location>
</feature>
<feature type="compositionally biased region" description="Basic and acidic residues" evidence="1">
    <location>
        <begin position="1140"/>
        <end position="1149"/>
    </location>
</feature>
<comment type="caution">
    <text evidence="2">The sequence shown here is derived from an EMBL/GenBank/DDBJ whole genome shotgun (WGS) entry which is preliminary data.</text>
</comment>